<accession>A0ABP1RF67</accession>
<keyword evidence="1" id="KW-0812">Transmembrane</keyword>
<feature type="transmembrane region" description="Helical" evidence="1">
    <location>
        <begin position="88"/>
        <end position="106"/>
    </location>
</feature>
<reference evidence="2 3" key="1">
    <citation type="submission" date="2024-08" db="EMBL/GenBank/DDBJ databases">
        <authorList>
            <person name="Cucini C."/>
            <person name="Frati F."/>
        </authorList>
    </citation>
    <scope>NUCLEOTIDE SEQUENCE [LARGE SCALE GENOMIC DNA]</scope>
</reference>
<evidence type="ECO:0000313" key="2">
    <source>
        <dbReference type="EMBL" id="CAL8126426.1"/>
    </source>
</evidence>
<evidence type="ECO:0000313" key="3">
    <source>
        <dbReference type="Proteomes" id="UP001642540"/>
    </source>
</evidence>
<keyword evidence="3" id="KW-1185">Reference proteome</keyword>
<protein>
    <submittedName>
        <fullName evidence="2">Uncharacterized protein</fullName>
    </submittedName>
</protein>
<keyword evidence="1" id="KW-0472">Membrane</keyword>
<name>A0ABP1RF67_9HEXA</name>
<comment type="caution">
    <text evidence="2">The sequence shown here is derived from an EMBL/GenBank/DDBJ whole genome shotgun (WGS) entry which is preliminary data.</text>
</comment>
<dbReference type="Proteomes" id="UP001642540">
    <property type="component" value="Unassembled WGS sequence"/>
</dbReference>
<proteinExistence type="predicted"/>
<dbReference type="EMBL" id="CAXLJM020000072">
    <property type="protein sequence ID" value="CAL8126426.1"/>
    <property type="molecule type" value="Genomic_DNA"/>
</dbReference>
<organism evidence="2 3">
    <name type="scientific">Orchesella dallaii</name>
    <dbReference type="NCBI Taxonomy" id="48710"/>
    <lineage>
        <taxon>Eukaryota</taxon>
        <taxon>Metazoa</taxon>
        <taxon>Ecdysozoa</taxon>
        <taxon>Arthropoda</taxon>
        <taxon>Hexapoda</taxon>
        <taxon>Collembola</taxon>
        <taxon>Entomobryomorpha</taxon>
        <taxon>Entomobryoidea</taxon>
        <taxon>Orchesellidae</taxon>
        <taxon>Orchesellinae</taxon>
        <taxon>Orchesella</taxon>
    </lineage>
</organism>
<keyword evidence="1" id="KW-1133">Transmembrane helix</keyword>
<gene>
    <name evidence="2" type="ORF">ODALV1_LOCUS21393</name>
</gene>
<sequence>MKSPLETSSNDSSTLHLVSSCNDPKHEFSAGGCADNYAFSNEDKEVFKKPSTNHVKVYAPLTQVENGPHLPRSSSEENIISSTTIRKAILSGCALAVAIIILYIWFHAKLANPMILEIFEIAPTTTEITKTNTIQIATPIKSVWKVEYNLPNGIPVIRMNAQEMKDVINIVCPPKTFALALYVDSNLEFVESFLKTCGKNVAYFRVDGNPSLSDTEQLKSYVQNAEELELKATLNLEKGEDILDNLDFIKTKNADDRIKTLEISGFVTFDTLTELVEVVPLAEELIITGGEVCKSLQRPLKSSRETCQTTWPILQKLRLMEIQECRAMYDLIYSCWNMPSIEILQIRRSIISNPNAAYITGVLDINRITKVDFADNVCFDDTLQTFPFMCQASP</sequence>
<evidence type="ECO:0000256" key="1">
    <source>
        <dbReference type="SAM" id="Phobius"/>
    </source>
</evidence>